<dbReference type="Proteomes" id="UP000094412">
    <property type="component" value="Unassembled WGS sequence"/>
</dbReference>
<dbReference type="SUPFAM" id="SSF51197">
    <property type="entry name" value="Clavaminate synthase-like"/>
    <property type="match status" value="1"/>
</dbReference>
<protein>
    <submittedName>
        <fullName evidence="5">Aspartyl beta-hydroxylase</fullName>
    </submittedName>
</protein>
<dbReference type="InterPro" id="IPR027443">
    <property type="entry name" value="IPNS-like_sf"/>
</dbReference>
<dbReference type="PANTHER" id="PTHR46332">
    <property type="entry name" value="ASPARTATE BETA-HYDROXYLASE DOMAIN-CONTAINING PROTEIN 2"/>
    <property type="match status" value="1"/>
</dbReference>
<reference evidence="5 6" key="1">
    <citation type="submission" date="2016-08" db="EMBL/GenBank/DDBJ databases">
        <title>Whole genome sequence of Mesorhizobium sp. strain UASWS1009 isolated from industrial sewage.</title>
        <authorList>
            <person name="Crovadore J."/>
            <person name="Calmin G."/>
            <person name="Chablais R."/>
            <person name="Cochard B."/>
            <person name="Lefort F."/>
        </authorList>
    </citation>
    <scope>NUCLEOTIDE SEQUENCE [LARGE SCALE GENOMIC DNA]</scope>
    <source>
        <strain evidence="5 6">UASWS1009</strain>
    </source>
</reference>
<dbReference type="GO" id="GO:0051213">
    <property type="term" value="F:dioxygenase activity"/>
    <property type="evidence" value="ECO:0007669"/>
    <property type="project" value="UniProtKB-KW"/>
</dbReference>
<organism evidence="5 6">
    <name type="scientific">Mesorhizobium hungaricum</name>
    <dbReference type="NCBI Taxonomy" id="1566387"/>
    <lineage>
        <taxon>Bacteria</taxon>
        <taxon>Pseudomonadati</taxon>
        <taxon>Pseudomonadota</taxon>
        <taxon>Alphaproteobacteria</taxon>
        <taxon>Hyphomicrobiales</taxon>
        <taxon>Phyllobacteriaceae</taxon>
        <taxon>Mesorhizobium</taxon>
    </lineage>
</organism>
<dbReference type="OrthoDB" id="21665at2"/>
<dbReference type="AlphaFoldDB" id="A0A1C2DIA4"/>
<name>A0A1C2DIA4_9HYPH</name>
<sequence length="229" mass="26018">MAVSFYDSASGLVRRIYERRIDAPPILDAATEFPDAQKFTAEWQAIRDEALAVRIDKVPRFHEIMPEQADISANDGLDWRMFVLKAYDVAVPENVARMPVLARILGECPEVKSAAISFLAPHKHIPRHRGPFRGIMRFHLGLQIPSLPDGRPATIMMIDDEEHRISDGECMLWDDTYPHEVMNLSDKPRVALLLDVWRPHMPVDMEMLSRAIVGAVQLGMRYRGVSYSA</sequence>
<dbReference type="STRING" id="1566387.QV13_18655"/>
<keyword evidence="6" id="KW-1185">Reference proteome</keyword>
<evidence type="ECO:0000313" key="5">
    <source>
        <dbReference type="EMBL" id="OCX14490.1"/>
    </source>
</evidence>
<dbReference type="Pfam" id="PF05118">
    <property type="entry name" value="Asp_Arg_Hydrox"/>
    <property type="match status" value="1"/>
</dbReference>
<dbReference type="RefSeq" id="WP_024926616.1">
    <property type="nucleotide sequence ID" value="NZ_MDEO01000035.1"/>
</dbReference>
<feature type="domain" description="Aspartyl/asparaginy/proline hydroxylase" evidence="4">
    <location>
        <begin position="41"/>
        <end position="199"/>
    </location>
</feature>
<dbReference type="PANTHER" id="PTHR46332:SF5">
    <property type="entry name" value="ASPARTATE BETA-HYDROXYLASE DOMAIN CONTAINING 2"/>
    <property type="match status" value="1"/>
</dbReference>
<accession>A0A1C2DIA4</accession>
<comment type="similarity">
    <text evidence="1">Belongs to the aspartyl/asparaginyl beta-hydroxylase family.</text>
</comment>
<keyword evidence="2" id="KW-0223">Dioxygenase</keyword>
<evidence type="ECO:0000256" key="2">
    <source>
        <dbReference type="ARBA" id="ARBA00022964"/>
    </source>
</evidence>
<comment type="caution">
    <text evidence="5">The sequence shown here is derived from an EMBL/GenBank/DDBJ whole genome shotgun (WGS) entry which is preliminary data.</text>
</comment>
<gene>
    <name evidence="5" type="ORF">QV13_18655</name>
</gene>
<evidence type="ECO:0000256" key="3">
    <source>
        <dbReference type="ARBA" id="ARBA00023002"/>
    </source>
</evidence>
<dbReference type="Gene3D" id="2.60.120.330">
    <property type="entry name" value="B-lactam Antibiotic, Isopenicillin N Synthase, Chain"/>
    <property type="match status" value="1"/>
</dbReference>
<evidence type="ECO:0000313" key="6">
    <source>
        <dbReference type="Proteomes" id="UP000094412"/>
    </source>
</evidence>
<evidence type="ECO:0000259" key="4">
    <source>
        <dbReference type="Pfam" id="PF05118"/>
    </source>
</evidence>
<dbReference type="EMBL" id="MDEO01000035">
    <property type="protein sequence ID" value="OCX14490.1"/>
    <property type="molecule type" value="Genomic_DNA"/>
</dbReference>
<evidence type="ECO:0000256" key="1">
    <source>
        <dbReference type="ARBA" id="ARBA00007730"/>
    </source>
</evidence>
<keyword evidence="3" id="KW-0560">Oxidoreductase</keyword>
<proteinExistence type="inferred from homology"/>
<dbReference type="InterPro" id="IPR007803">
    <property type="entry name" value="Asp/Arg/Pro-Hydrxlase"/>
</dbReference>
<dbReference type="InterPro" id="IPR051821">
    <property type="entry name" value="Asp/Asn_beta-hydroxylase"/>
</dbReference>